<gene>
    <name evidence="2" type="ORF">BU251_00090</name>
</gene>
<proteinExistence type="predicted"/>
<protein>
    <recommendedName>
        <fullName evidence="4">Flp family type IVb pilin</fullName>
    </recommendedName>
</protein>
<dbReference type="AlphaFoldDB" id="A0A410P2D6"/>
<feature type="transmembrane region" description="Helical" evidence="1">
    <location>
        <begin position="20"/>
        <end position="38"/>
    </location>
</feature>
<organism evidence="2 3">
    <name type="scientific">Velamenicoccus archaeovorus</name>
    <dbReference type="NCBI Taxonomy" id="1930593"/>
    <lineage>
        <taxon>Bacteria</taxon>
        <taxon>Pseudomonadati</taxon>
        <taxon>Candidatus Omnitrophota</taxon>
        <taxon>Candidatus Velamenicoccus</taxon>
    </lineage>
</organism>
<reference evidence="2 3" key="1">
    <citation type="submission" date="2017-01" db="EMBL/GenBank/DDBJ databases">
        <title>First insights into the biology of 'candidatus Vampirococcus archaeovorus'.</title>
        <authorList>
            <person name="Kizina J."/>
            <person name="Jordan S."/>
            <person name="Stueber K."/>
            <person name="Reinhardt R."/>
            <person name="Harder J."/>
        </authorList>
    </citation>
    <scope>NUCLEOTIDE SEQUENCE [LARGE SCALE GENOMIC DNA]</scope>
    <source>
        <strain evidence="2 3">LiM</strain>
    </source>
</reference>
<keyword evidence="1" id="KW-0472">Membrane</keyword>
<dbReference type="Proteomes" id="UP000287243">
    <property type="component" value="Chromosome"/>
</dbReference>
<dbReference type="RefSeq" id="WP_128698885.1">
    <property type="nucleotide sequence ID" value="NZ_CP019384.1"/>
</dbReference>
<sequence>MARLLREVWRGNKAQSLLEYSILIAVVAAAFVTMAMYVRQAVQGKIYRMEDSVTAKSNKGATTWSVPV</sequence>
<dbReference type="KEGG" id="vai:BU251_00090"/>
<evidence type="ECO:0008006" key="4">
    <source>
        <dbReference type="Google" id="ProtNLM"/>
    </source>
</evidence>
<keyword evidence="3" id="KW-1185">Reference proteome</keyword>
<evidence type="ECO:0000256" key="1">
    <source>
        <dbReference type="SAM" id="Phobius"/>
    </source>
</evidence>
<evidence type="ECO:0000313" key="3">
    <source>
        <dbReference type="Proteomes" id="UP000287243"/>
    </source>
</evidence>
<evidence type="ECO:0000313" key="2">
    <source>
        <dbReference type="EMBL" id="QAT16248.1"/>
    </source>
</evidence>
<keyword evidence="1" id="KW-1133">Transmembrane helix</keyword>
<keyword evidence="1" id="KW-0812">Transmembrane</keyword>
<dbReference type="EMBL" id="CP019384">
    <property type="protein sequence ID" value="QAT16248.1"/>
    <property type="molecule type" value="Genomic_DNA"/>
</dbReference>
<accession>A0A410P2D6</accession>
<name>A0A410P2D6_VELA1</name>